<dbReference type="AlphaFoldDB" id="A0A179FBQ2"/>
<sequence length="211" mass="23822">MTEDVNRQVFGLSPGPHPGAIGAGLYNCLLSLANAGDRECVFDLRRFYSVDAVCAKAGQAYHVAVHFLFSDGEVREAVLGEFRHCLAVDAAVYQPDHWITPPTEKPDRKVMAPITFLFTSMCPLVGPMTYGEVQRAVEHYFGWCDQPRKSRPMWTVAERVTVELVPRLEVDAWLAFRKKVLDGCDSQELWRGSGFECRLPCHRREESRDSS</sequence>
<comment type="caution">
    <text evidence="1">The sequence shown here is derived from an EMBL/GenBank/DDBJ whole genome shotgun (WGS) entry which is preliminary data.</text>
</comment>
<dbReference type="EMBL" id="LSBH01000024">
    <property type="protein sequence ID" value="OAQ62503.1"/>
    <property type="molecule type" value="Genomic_DNA"/>
</dbReference>
<accession>A0A179FBQ2</accession>
<protein>
    <submittedName>
        <fullName evidence="1">Uncharacterized protein</fullName>
    </submittedName>
</protein>
<name>A0A179FBQ2_PURLI</name>
<evidence type="ECO:0000313" key="1">
    <source>
        <dbReference type="EMBL" id="OAQ62503.1"/>
    </source>
</evidence>
<evidence type="ECO:0000313" key="2">
    <source>
        <dbReference type="Proteomes" id="UP000078240"/>
    </source>
</evidence>
<reference evidence="1 2" key="1">
    <citation type="submission" date="2016-01" db="EMBL/GenBank/DDBJ databases">
        <title>Biosynthesis of antibiotic leucinostatins and their inhibition on Phytophthora in bio-control Purpureocillium lilacinum.</title>
        <authorList>
            <person name="Wang G."/>
            <person name="Liu Z."/>
            <person name="Lin R."/>
            <person name="Li E."/>
            <person name="Mao Z."/>
            <person name="Ling J."/>
            <person name="Yin W."/>
            <person name="Xie B."/>
        </authorList>
    </citation>
    <scope>NUCLEOTIDE SEQUENCE [LARGE SCALE GENOMIC DNA]</scope>
    <source>
        <strain evidence="1">PLBJ-1</strain>
    </source>
</reference>
<organism evidence="1 2">
    <name type="scientific">Purpureocillium lilacinum</name>
    <name type="common">Paecilomyces lilacinus</name>
    <dbReference type="NCBI Taxonomy" id="33203"/>
    <lineage>
        <taxon>Eukaryota</taxon>
        <taxon>Fungi</taxon>
        <taxon>Dikarya</taxon>
        <taxon>Ascomycota</taxon>
        <taxon>Pezizomycotina</taxon>
        <taxon>Sordariomycetes</taxon>
        <taxon>Hypocreomycetidae</taxon>
        <taxon>Hypocreales</taxon>
        <taxon>Ophiocordycipitaceae</taxon>
        <taxon>Purpureocillium</taxon>
    </lineage>
</organism>
<gene>
    <name evidence="1" type="ORF">VFPBJ_11440</name>
</gene>
<proteinExistence type="predicted"/>
<dbReference type="Proteomes" id="UP000078240">
    <property type="component" value="Unassembled WGS sequence"/>
</dbReference>